<gene>
    <name evidence="7" type="primary">crtI</name>
    <name evidence="8" type="ORF">CLV93_11085</name>
    <name evidence="7" type="ORF">JCM18694_18600</name>
</gene>
<dbReference type="RefSeq" id="WP_106543293.1">
    <property type="nucleotide sequence ID" value="NZ_BLAU01000001.1"/>
</dbReference>
<dbReference type="Gene3D" id="3.50.50.60">
    <property type="entry name" value="FAD/NAD(P)-binding domain"/>
    <property type="match status" value="2"/>
</dbReference>
<keyword evidence="4 5" id="KW-0560">Oxidoreductase</keyword>
<sequence>MEKSVIVVGAGLGGLSTALRLSSDGYRVMVVEKNNQAGGRLNLLQKDGFSWDLGPTFFSMSYEFRELMDYCGLEMPFRFVELDPLYAVHFADENKPRLIYKNLSLLANEFRDVEPDFELKMRRFLDETGRLFHDTEQVIIRRNFDSILQYALQLTRVPLKHAPKLFRTMWKELERHFTSFEVKVIFSLVGFFLGNTPFNTPAVFTLLSYTEMEHDGYYNVEGGMYKIVTTLMDELKKRGVQFAFDTEIVDYQADGKKITGLVDGEGKVWNADAYVINADAAWFRGAVLKRPAYSEAKLDKMNWTMAPLTIYLGIKGKLDDMYHHNYFLRKNFEEYAGGIFENKVSLDQPYYYVNIPSMHNPDYAPEGHESVFILCPVPDRRYKPSWDDAEEIADRIIDDFSERTGTNLRERIVSRTVFSPVEWESKFRLFRGSGLGLGHNLMQVGGLRPRNFDEYFRNVFYVGASTTPGTGLPMTVISSRLVTERINQAYGLVSENQH</sequence>
<dbReference type="SUPFAM" id="SSF51905">
    <property type="entry name" value="FAD/NAD(P)-binding domain"/>
    <property type="match status" value="1"/>
</dbReference>
<evidence type="ECO:0000313" key="8">
    <source>
        <dbReference type="EMBL" id="PSK81301.1"/>
    </source>
</evidence>
<name>A0A2P8C8L0_9BACT</name>
<evidence type="ECO:0000256" key="4">
    <source>
        <dbReference type="ARBA" id="ARBA00023002"/>
    </source>
</evidence>
<evidence type="ECO:0000259" key="6">
    <source>
        <dbReference type="Pfam" id="PF01593"/>
    </source>
</evidence>
<keyword evidence="3 5" id="KW-0125">Carotenoid biosynthesis</keyword>
<comment type="similarity">
    <text evidence="2 5">Belongs to the carotenoid/retinoid oxidoreductase family.</text>
</comment>
<dbReference type="Proteomes" id="UP000240621">
    <property type="component" value="Unassembled WGS sequence"/>
</dbReference>
<protein>
    <submittedName>
        <fullName evidence="8">Phytoene desaturase</fullName>
    </submittedName>
</protein>
<evidence type="ECO:0000313" key="7">
    <source>
        <dbReference type="EMBL" id="GET21614.1"/>
    </source>
</evidence>
<comment type="caution">
    <text evidence="8">The sequence shown here is derived from an EMBL/GenBank/DDBJ whole genome shotgun (WGS) entry which is preliminary data.</text>
</comment>
<evidence type="ECO:0000256" key="3">
    <source>
        <dbReference type="ARBA" id="ARBA00022746"/>
    </source>
</evidence>
<dbReference type="EMBL" id="BLAU01000001">
    <property type="protein sequence ID" value="GET21614.1"/>
    <property type="molecule type" value="Genomic_DNA"/>
</dbReference>
<evidence type="ECO:0000256" key="5">
    <source>
        <dbReference type="RuleBase" id="RU362075"/>
    </source>
</evidence>
<dbReference type="GO" id="GO:0016117">
    <property type="term" value="P:carotenoid biosynthetic process"/>
    <property type="evidence" value="ECO:0007669"/>
    <property type="project" value="UniProtKB-KW"/>
</dbReference>
<dbReference type="EMBL" id="PYGC01000010">
    <property type="protein sequence ID" value="PSK81301.1"/>
    <property type="molecule type" value="Genomic_DNA"/>
</dbReference>
<feature type="domain" description="Amine oxidase" evidence="6">
    <location>
        <begin position="12"/>
        <end position="486"/>
    </location>
</feature>
<dbReference type="InterPro" id="IPR002937">
    <property type="entry name" value="Amino_oxidase"/>
</dbReference>
<organism evidence="8 9">
    <name type="scientific">Prolixibacter denitrificans</name>
    <dbReference type="NCBI Taxonomy" id="1541063"/>
    <lineage>
        <taxon>Bacteria</taxon>
        <taxon>Pseudomonadati</taxon>
        <taxon>Bacteroidota</taxon>
        <taxon>Bacteroidia</taxon>
        <taxon>Marinilabiliales</taxon>
        <taxon>Prolixibacteraceae</taxon>
        <taxon>Prolixibacter</taxon>
    </lineage>
</organism>
<evidence type="ECO:0000313" key="9">
    <source>
        <dbReference type="Proteomes" id="UP000240621"/>
    </source>
</evidence>
<reference evidence="8 9" key="1">
    <citation type="submission" date="2018-03" db="EMBL/GenBank/DDBJ databases">
        <title>Genomic Encyclopedia of Archaeal and Bacterial Type Strains, Phase II (KMG-II): from individual species to whole genera.</title>
        <authorList>
            <person name="Goeker M."/>
        </authorList>
    </citation>
    <scope>NUCLEOTIDE SEQUENCE [LARGE SCALE GENOMIC DNA]</scope>
    <source>
        <strain evidence="8 9">DSM 27267</strain>
    </source>
</reference>
<dbReference type="InterPro" id="IPR014105">
    <property type="entry name" value="Carotenoid/retinoid_OxRdtase"/>
</dbReference>
<evidence type="ECO:0000256" key="2">
    <source>
        <dbReference type="ARBA" id="ARBA00006046"/>
    </source>
</evidence>
<dbReference type="OrthoDB" id="9774675at2"/>
<accession>A0A2P8C8L0</accession>
<proteinExistence type="inferred from homology"/>
<dbReference type="NCBIfam" id="TIGR02734">
    <property type="entry name" value="crtI_fam"/>
    <property type="match status" value="1"/>
</dbReference>
<keyword evidence="10" id="KW-1185">Reference proteome</keyword>
<dbReference type="PANTHER" id="PTHR43734">
    <property type="entry name" value="PHYTOENE DESATURASE"/>
    <property type="match status" value="1"/>
</dbReference>
<reference evidence="7 10" key="2">
    <citation type="submission" date="2019-10" db="EMBL/GenBank/DDBJ databases">
        <title>Prolixibacter strains distinguished by the presence of nitrate reductase genes were adept at nitrate-dependent anaerobic corrosion of metallic iron and carbon steel.</title>
        <authorList>
            <person name="Iino T."/>
            <person name="Shono N."/>
            <person name="Ito K."/>
            <person name="Nakamura R."/>
            <person name="Sueoka K."/>
            <person name="Harayama S."/>
            <person name="Ohkuma M."/>
        </authorList>
    </citation>
    <scope>NUCLEOTIDE SEQUENCE [LARGE SCALE GENOMIC DNA]</scope>
    <source>
        <strain evidence="7 10">MIC1-1</strain>
    </source>
</reference>
<dbReference type="Proteomes" id="UP000396862">
    <property type="component" value="Unassembled WGS sequence"/>
</dbReference>
<dbReference type="PANTHER" id="PTHR43734:SF4">
    <property type="entry name" value="AMINE OXIDASE DOMAIN-CONTAINING PROTEIN"/>
    <property type="match status" value="1"/>
</dbReference>
<dbReference type="AlphaFoldDB" id="A0A2P8C8L0"/>
<dbReference type="GO" id="GO:0016491">
    <property type="term" value="F:oxidoreductase activity"/>
    <property type="evidence" value="ECO:0007669"/>
    <property type="project" value="UniProtKB-KW"/>
</dbReference>
<dbReference type="InterPro" id="IPR036188">
    <property type="entry name" value="FAD/NAD-bd_sf"/>
</dbReference>
<comment type="pathway">
    <text evidence="1 5">Carotenoid biosynthesis.</text>
</comment>
<dbReference type="Pfam" id="PF01593">
    <property type="entry name" value="Amino_oxidase"/>
    <property type="match status" value="1"/>
</dbReference>
<evidence type="ECO:0000256" key="1">
    <source>
        <dbReference type="ARBA" id="ARBA00004829"/>
    </source>
</evidence>
<evidence type="ECO:0000313" key="10">
    <source>
        <dbReference type="Proteomes" id="UP000396862"/>
    </source>
</evidence>